<dbReference type="CDD" id="cd02961">
    <property type="entry name" value="PDI_a_family"/>
    <property type="match status" value="1"/>
</dbReference>
<gene>
    <name evidence="1" type="ORF">Nepgr_018098</name>
</gene>
<organism evidence="1 2">
    <name type="scientific">Nepenthes gracilis</name>
    <name type="common">Slender pitcher plant</name>
    <dbReference type="NCBI Taxonomy" id="150966"/>
    <lineage>
        <taxon>Eukaryota</taxon>
        <taxon>Viridiplantae</taxon>
        <taxon>Streptophyta</taxon>
        <taxon>Embryophyta</taxon>
        <taxon>Tracheophyta</taxon>
        <taxon>Spermatophyta</taxon>
        <taxon>Magnoliopsida</taxon>
        <taxon>eudicotyledons</taxon>
        <taxon>Gunneridae</taxon>
        <taxon>Pentapetalae</taxon>
        <taxon>Caryophyllales</taxon>
        <taxon>Nepenthaceae</taxon>
        <taxon>Nepenthes</taxon>
    </lineage>
</organism>
<dbReference type="InterPro" id="IPR036249">
    <property type="entry name" value="Thioredoxin-like_sf"/>
</dbReference>
<name>A0AAD3XSS3_NEPGR</name>
<dbReference type="EMBL" id="BSYO01000016">
    <property type="protein sequence ID" value="GMH16257.1"/>
    <property type="molecule type" value="Genomic_DNA"/>
</dbReference>
<dbReference type="SUPFAM" id="SSF52833">
    <property type="entry name" value="Thioredoxin-like"/>
    <property type="match status" value="1"/>
</dbReference>
<sequence length="112" mass="12758">MSEHILLERVDFTSKVDLCSRHRIQGYPSIQICWKGNDVRNDHGHHDHESYYGNQDTDSLVKFMETLIGTHGLALENKSGNGIETMRRAAPVAGEHKIEGFVHDKESENEEL</sequence>
<accession>A0AAD3XSS3</accession>
<protein>
    <recommendedName>
        <fullName evidence="3">Thioredoxin domain-containing protein</fullName>
    </recommendedName>
</protein>
<dbReference type="AlphaFoldDB" id="A0AAD3XSS3"/>
<dbReference type="Gene3D" id="3.40.30.10">
    <property type="entry name" value="Glutaredoxin"/>
    <property type="match status" value="1"/>
</dbReference>
<evidence type="ECO:0008006" key="3">
    <source>
        <dbReference type="Google" id="ProtNLM"/>
    </source>
</evidence>
<keyword evidence="2" id="KW-1185">Reference proteome</keyword>
<evidence type="ECO:0000313" key="1">
    <source>
        <dbReference type="EMBL" id="GMH16257.1"/>
    </source>
</evidence>
<dbReference type="Proteomes" id="UP001279734">
    <property type="component" value="Unassembled WGS sequence"/>
</dbReference>
<evidence type="ECO:0000313" key="2">
    <source>
        <dbReference type="Proteomes" id="UP001279734"/>
    </source>
</evidence>
<reference evidence="1" key="1">
    <citation type="submission" date="2023-05" db="EMBL/GenBank/DDBJ databases">
        <title>Nepenthes gracilis genome sequencing.</title>
        <authorList>
            <person name="Fukushima K."/>
        </authorList>
    </citation>
    <scope>NUCLEOTIDE SEQUENCE</scope>
    <source>
        <strain evidence="1">SING2019-196</strain>
    </source>
</reference>
<proteinExistence type="predicted"/>
<comment type="caution">
    <text evidence="1">The sequence shown here is derived from an EMBL/GenBank/DDBJ whole genome shotgun (WGS) entry which is preliminary data.</text>
</comment>